<evidence type="ECO:0000256" key="6">
    <source>
        <dbReference type="ARBA" id="ARBA00023014"/>
    </source>
</evidence>
<proteinExistence type="inferred from homology"/>
<dbReference type="PANTHER" id="PTHR43160:SF3">
    <property type="entry name" value="ACONITATE HYDRATASE, MITOCHONDRIAL"/>
    <property type="match status" value="1"/>
</dbReference>
<dbReference type="GO" id="GO:0046872">
    <property type="term" value="F:metal ion binding"/>
    <property type="evidence" value="ECO:0007669"/>
    <property type="project" value="UniProtKB-KW"/>
</dbReference>
<dbReference type="SUPFAM" id="SSF52016">
    <property type="entry name" value="LeuD/IlvD-like"/>
    <property type="match status" value="1"/>
</dbReference>
<dbReference type="PANTHER" id="PTHR43160">
    <property type="entry name" value="ACONITATE HYDRATASE B"/>
    <property type="match status" value="1"/>
</dbReference>
<dbReference type="EMBL" id="MCGE01000030">
    <property type="protein sequence ID" value="ORZ08701.1"/>
    <property type="molecule type" value="Genomic_DNA"/>
</dbReference>
<keyword evidence="4" id="KW-0479">Metal-binding</keyword>
<evidence type="ECO:0000256" key="2">
    <source>
        <dbReference type="ARBA" id="ARBA00007185"/>
    </source>
</evidence>
<dbReference type="PRINTS" id="PR00415">
    <property type="entry name" value="ACONITASE"/>
</dbReference>
<name>A0A1X2I3X5_9FUNG</name>
<dbReference type="GO" id="GO:0005739">
    <property type="term" value="C:mitochondrion"/>
    <property type="evidence" value="ECO:0007669"/>
    <property type="project" value="TreeGrafter"/>
</dbReference>
<dbReference type="Proteomes" id="UP000193560">
    <property type="component" value="Unassembled WGS sequence"/>
</dbReference>
<dbReference type="InterPro" id="IPR015932">
    <property type="entry name" value="Aconitase_dom2"/>
</dbReference>
<comment type="cofactor">
    <cofactor evidence="1">
        <name>[4Fe-4S] cluster</name>
        <dbReference type="ChEBI" id="CHEBI:49883"/>
    </cofactor>
</comment>
<keyword evidence="6" id="KW-0411">Iron-sulfur</keyword>
<keyword evidence="5" id="KW-0408">Iron</keyword>
<evidence type="ECO:0000256" key="7">
    <source>
        <dbReference type="SAM" id="MobiDB-lite"/>
    </source>
</evidence>
<dbReference type="InterPro" id="IPR000573">
    <property type="entry name" value="AconitaseA/IPMdHydase_ssu_swvl"/>
</dbReference>
<evidence type="ECO:0000256" key="5">
    <source>
        <dbReference type="ARBA" id="ARBA00023004"/>
    </source>
</evidence>
<accession>A0A1X2I3X5</accession>
<dbReference type="STRING" id="90262.A0A1X2I3X5"/>
<dbReference type="GO" id="GO:0003994">
    <property type="term" value="F:aconitate hydratase activity"/>
    <property type="evidence" value="ECO:0007669"/>
    <property type="project" value="TreeGrafter"/>
</dbReference>
<dbReference type="InterPro" id="IPR001030">
    <property type="entry name" value="Acoase/IPM_deHydtase_lsu_aba"/>
</dbReference>
<evidence type="ECO:0000256" key="4">
    <source>
        <dbReference type="ARBA" id="ARBA00022723"/>
    </source>
</evidence>
<dbReference type="InterPro" id="IPR036008">
    <property type="entry name" value="Aconitase_4Fe-4S_dom"/>
</dbReference>
<dbReference type="Gene3D" id="3.30.499.10">
    <property type="entry name" value="Aconitase, domain 3"/>
    <property type="match status" value="2"/>
</dbReference>
<dbReference type="InterPro" id="IPR050926">
    <property type="entry name" value="Aconitase/IPM_isomerase"/>
</dbReference>
<dbReference type="AlphaFoldDB" id="A0A1X2I3X5"/>
<feature type="domain" description="Aconitase/3-isopropylmalate dehydratase large subunit alpha/beta/alpha" evidence="8">
    <location>
        <begin position="85"/>
        <end position="574"/>
    </location>
</feature>
<keyword evidence="11" id="KW-1185">Reference proteome</keyword>
<comment type="caution">
    <text evidence="10">The sequence shown here is derived from an EMBL/GenBank/DDBJ whole genome shotgun (WGS) entry which is preliminary data.</text>
</comment>
<evidence type="ECO:0000259" key="9">
    <source>
        <dbReference type="Pfam" id="PF00694"/>
    </source>
</evidence>
<evidence type="ECO:0000256" key="3">
    <source>
        <dbReference type="ARBA" id="ARBA00015940"/>
    </source>
</evidence>
<gene>
    <name evidence="10" type="ORF">BCR42DRAFT_424738</name>
</gene>
<comment type="similarity">
    <text evidence="2">Belongs to the aconitase/IPM isomerase family.</text>
</comment>
<dbReference type="GO" id="GO:0051539">
    <property type="term" value="F:4 iron, 4 sulfur cluster binding"/>
    <property type="evidence" value="ECO:0007669"/>
    <property type="project" value="TreeGrafter"/>
</dbReference>
<dbReference type="GO" id="GO:0005829">
    <property type="term" value="C:cytosol"/>
    <property type="evidence" value="ECO:0007669"/>
    <property type="project" value="TreeGrafter"/>
</dbReference>
<protein>
    <recommendedName>
        <fullName evidence="3">Aconitate hydratase, mitochondrial</fullName>
    </recommendedName>
</protein>
<organism evidence="10 11">
    <name type="scientific">Absidia repens</name>
    <dbReference type="NCBI Taxonomy" id="90262"/>
    <lineage>
        <taxon>Eukaryota</taxon>
        <taxon>Fungi</taxon>
        <taxon>Fungi incertae sedis</taxon>
        <taxon>Mucoromycota</taxon>
        <taxon>Mucoromycotina</taxon>
        <taxon>Mucoromycetes</taxon>
        <taxon>Mucorales</taxon>
        <taxon>Cunninghamellaceae</taxon>
        <taxon>Absidia</taxon>
    </lineage>
</organism>
<evidence type="ECO:0000256" key="1">
    <source>
        <dbReference type="ARBA" id="ARBA00001966"/>
    </source>
</evidence>
<dbReference type="InterPro" id="IPR015928">
    <property type="entry name" value="Aconitase/3IPM_dehydase_swvl"/>
</dbReference>
<evidence type="ECO:0000313" key="11">
    <source>
        <dbReference type="Proteomes" id="UP000193560"/>
    </source>
</evidence>
<dbReference type="FunFam" id="3.40.1060.10:FF:000001">
    <property type="entry name" value="Aconitate hydratase, mitochondrial"/>
    <property type="match status" value="1"/>
</dbReference>
<dbReference type="OrthoDB" id="2275863at2759"/>
<dbReference type="Pfam" id="PF00330">
    <property type="entry name" value="Aconitase"/>
    <property type="match status" value="1"/>
</dbReference>
<dbReference type="Gene3D" id="3.20.19.10">
    <property type="entry name" value="Aconitase, domain 4"/>
    <property type="match status" value="1"/>
</dbReference>
<feature type="domain" description="Aconitase A/isopropylmalate dehydratase small subunit swivel" evidence="9">
    <location>
        <begin position="663"/>
        <end position="792"/>
    </location>
</feature>
<dbReference type="SUPFAM" id="SSF53732">
    <property type="entry name" value="Aconitase iron-sulfur domain"/>
    <property type="match status" value="1"/>
</dbReference>
<evidence type="ECO:0000259" key="8">
    <source>
        <dbReference type="Pfam" id="PF00330"/>
    </source>
</evidence>
<evidence type="ECO:0000313" key="10">
    <source>
        <dbReference type="EMBL" id="ORZ08701.1"/>
    </source>
</evidence>
<dbReference type="InterPro" id="IPR015931">
    <property type="entry name" value="Acnase/IPM_dHydase_lsu_aba_1/3"/>
</dbReference>
<dbReference type="GO" id="GO:0006099">
    <property type="term" value="P:tricarboxylic acid cycle"/>
    <property type="evidence" value="ECO:0007669"/>
    <property type="project" value="TreeGrafter"/>
</dbReference>
<dbReference type="Pfam" id="PF00694">
    <property type="entry name" value="Aconitase_C"/>
    <property type="match status" value="1"/>
</dbReference>
<feature type="region of interest" description="Disordered" evidence="7">
    <location>
        <begin position="522"/>
        <end position="541"/>
    </location>
</feature>
<reference evidence="10 11" key="1">
    <citation type="submission" date="2016-07" db="EMBL/GenBank/DDBJ databases">
        <title>Pervasive Adenine N6-methylation of Active Genes in Fungi.</title>
        <authorList>
            <consortium name="DOE Joint Genome Institute"/>
            <person name="Mondo S.J."/>
            <person name="Dannebaum R.O."/>
            <person name="Kuo R.C."/>
            <person name="Labutti K."/>
            <person name="Haridas S."/>
            <person name="Kuo A."/>
            <person name="Salamov A."/>
            <person name="Ahrendt S.R."/>
            <person name="Lipzen A."/>
            <person name="Sullivan W."/>
            <person name="Andreopoulos W.B."/>
            <person name="Clum A."/>
            <person name="Lindquist E."/>
            <person name="Daum C."/>
            <person name="Ramamoorthy G.K."/>
            <person name="Gryganskyi A."/>
            <person name="Culley D."/>
            <person name="Magnuson J.K."/>
            <person name="James T.Y."/>
            <person name="O'Malley M.A."/>
            <person name="Stajich J.E."/>
            <person name="Spatafora J.W."/>
            <person name="Visel A."/>
            <person name="Grigoriev I.V."/>
        </authorList>
    </citation>
    <scope>NUCLEOTIDE SEQUENCE [LARGE SCALE GENOMIC DNA]</scope>
    <source>
        <strain evidence="10 11">NRRL 1336</strain>
    </source>
</reference>
<dbReference type="Gene3D" id="3.40.1060.10">
    <property type="entry name" value="Aconitase, Domain 2"/>
    <property type="match status" value="1"/>
</dbReference>
<feature type="compositionally biased region" description="Basic residues" evidence="7">
    <location>
        <begin position="524"/>
        <end position="533"/>
    </location>
</feature>
<sequence>MKNGSNSFFFSHFLSSSFLRYNHQNMLPLTMKALVARPIHRDYIRLYSKVAISKFDSQTINYDLIEQRINESRNKLKRPLTLTEKIIFGHQQHTSTTEKNGSILVNPDRVACQDTAAPMVLLQFMNTGLSQVAIPTTVHCDHQVETQHQPLYKKSSAQNQKRRPLAGIGRAQSLLHHEVDDFLAAACGAYNIGLWRPGSGMLHQTVLEKYAYPGSLIIGTDSHMAHAGGIASLCFAVGGAEALDAMVGLPWEMESPQIVGVHLKGSLSNWTTPKDVILKLSDVLSNKGLEKNTIVEYMGSGSNTLSCTGMATICNMGTEIGAMSSVFPYTEKMDAYLRATSRQDIANLSHSQRSNILQADENATYNHLIELDLTTLEPHVCAPFTPDFATPLSKFKQYMIAKRKLNQQQQQQWSPQIQAAHIGSCSNSSYQDLVRSASLAQQALAKGLSFKTSVSVTPGSAQIRSTLDRDGVTKVFKDAGAVLLANACGPYISSWNHDLPQHAALESDIVEELGIYDGDDKLQQQRHHHHHHTGRESQSILSSYNDSISHGMDRKTNKDYFIASPEIVTALAFANSLQFNPMTDSLIGKDGIPFKFQPPQDISKDGIPKQGFVTDNDDLHHFYQAPTTVNDKKIDPVTLIFPQSTRLARIVPFTAPSSTFQNMPILFKIKGKCSAEQISMTGHWLKYRGHLDNLSNNLLIGAVNAKNGKRNWIKNRLTGDFDGVPQTARHYKQHGIPWVLVAEENYGEGSASEHGAMELRYLNGMAIIAKSFAPSHELNLKKQGILPLQFSNPSDYDKIDSDASVSLNIQSLEPGKPLKLQILSSSNTTLDLELNHSFDQDQIHWFKTGSALNYIVSKIEANDMEKTMQEA</sequence>